<dbReference type="CDD" id="cd17574">
    <property type="entry name" value="REC_OmpR"/>
    <property type="match status" value="1"/>
</dbReference>
<keyword evidence="1 3" id="KW-0238">DNA-binding</keyword>
<dbReference type="Gene3D" id="1.10.10.10">
    <property type="entry name" value="Winged helix-like DNA-binding domain superfamily/Winged helix DNA-binding domain"/>
    <property type="match status" value="1"/>
</dbReference>
<keyword evidence="2" id="KW-0597">Phosphoprotein</keyword>
<protein>
    <submittedName>
        <fullName evidence="6">Two component transcriptional regulator, winged helix family</fullName>
    </submittedName>
</protein>
<dbReference type="KEGG" id="tpr:Tpau_1622"/>
<reference evidence="6 7" key="2">
    <citation type="journal article" date="2011" name="Stand. Genomic Sci.">
        <title>Complete genome sequence of Tsukamurella paurometabola type strain (no. 33).</title>
        <authorList>
            <person name="Munk A.C."/>
            <person name="Lapidus A."/>
            <person name="Lucas S."/>
            <person name="Nolan M."/>
            <person name="Tice H."/>
            <person name="Cheng J.F."/>
            <person name="Del Rio T.G."/>
            <person name="Goodwin L."/>
            <person name="Pitluck S."/>
            <person name="Liolios K."/>
            <person name="Huntemann M."/>
            <person name="Ivanova N."/>
            <person name="Mavromatis K."/>
            <person name="Mikhailova N."/>
            <person name="Pati A."/>
            <person name="Chen A."/>
            <person name="Palaniappan K."/>
            <person name="Tapia R."/>
            <person name="Han C."/>
            <person name="Land M."/>
            <person name="Hauser L."/>
            <person name="Chang Y.J."/>
            <person name="Jeffries C.D."/>
            <person name="Brettin T."/>
            <person name="Yasawong M."/>
            <person name="Brambilla E.M."/>
            <person name="Rohde M."/>
            <person name="Sikorski J."/>
            <person name="Goker M."/>
            <person name="Detter J.C."/>
            <person name="Woyke T."/>
            <person name="Bristow J."/>
            <person name="Eisen J.A."/>
            <person name="Markowitz V."/>
            <person name="Hugenholtz P."/>
            <person name="Kyrpides N.C."/>
            <person name="Klenk H.P."/>
        </authorList>
    </citation>
    <scope>NUCLEOTIDE SEQUENCE [LARGE SCALE GENOMIC DNA]</scope>
    <source>
        <strain evidence="7">ATCC 8368 / DSM 20162 / CCUG 35730 / CIP 100753 / JCM 10117 / KCTC 9821 / NBRC 16120 / NCIMB 702349 / NCTC 13040</strain>
    </source>
</reference>
<evidence type="ECO:0000313" key="7">
    <source>
        <dbReference type="Proteomes" id="UP000001213"/>
    </source>
</evidence>
<organism evidence="6 7">
    <name type="scientific">Tsukamurella paurometabola (strain ATCC 8368 / DSM 20162 / CCUG 35730 / CIP 100753 / JCM 10117 / KCTC 9821 / NBRC 16120 / NCIMB 702349 / NCTC 13040)</name>
    <name type="common">Corynebacterium paurometabolum</name>
    <dbReference type="NCBI Taxonomy" id="521096"/>
    <lineage>
        <taxon>Bacteria</taxon>
        <taxon>Bacillati</taxon>
        <taxon>Actinomycetota</taxon>
        <taxon>Actinomycetes</taxon>
        <taxon>Mycobacteriales</taxon>
        <taxon>Tsukamurellaceae</taxon>
        <taxon>Tsukamurella</taxon>
    </lineage>
</organism>
<dbReference type="eggNOG" id="COG0745">
    <property type="taxonomic scope" value="Bacteria"/>
</dbReference>
<dbReference type="GO" id="GO:0000976">
    <property type="term" value="F:transcription cis-regulatory region binding"/>
    <property type="evidence" value="ECO:0007669"/>
    <property type="project" value="TreeGrafter"/>
</dbReference>
<dbReference type="STRING" id="521096.Tpau_1622"/>
<proteinExistence type="predicted"/>
<dbReference type="PANTHER" id="PTHR48111">
    <property type="entry name" value="REGULATOR OF RPOS"/>
    <property type="match status" value="1"/>
</dbReference>
<reference evidence="7" key="1">
    <citation type="submission" date="2010-03" db="EMBL/GenBank/DDBJ databases">
        <title>The complete chromosome of Tsukamurella paurometabola DSM 20162.</title>
        <authorList>
            <consortium name="US DOE Joint Genome Institute (JGI-PGF)"/>
            <person name="Lucas S."/>
            <person name="Copeland A."/>
            <person name="Lapidus A."/>
            <person name="Glavina del Rio T."/>
            <person name="Dalin E."/>
            <person name="Tice H."/>
            <person name="Bruce D."/>
            <person name="Goodwin L."/>
            <person name="Pitluck S."/>
            <person name="Kyrpides N."/>
            <person name="Mavromatis K."/>
            <person name="Ivanova N."/>
            <person name="Mikhailova N."/>
            <person name="Munk A.C."/>
            <person name="Brettin T."/>
            <person name="Detter J.C."/>
            <person name="Tapia R."/>
            <person name="Han C."/>
            <person name="Larimer F."/>
            <person name="Land M."/>
            <person name="Hauser L."/>
            <person name="Markowitz V."/>
            <person name="Cheng J.-F."/>
            <person name="Hugenholtz P."/>
            <person name="Woyke T."/>
            <person name="Wu D."/>
            <person name="Jando M."/>
            <person name="Brambilla E."/>
            <person name="Klenk H.-P."/>
            <person name="Eisen J.A."/>
        </authorList>
    </citation>
    <scope>NUCLEOTIDE SEQUENCE [LARGE SCALE GENOMIC DNA]</scope>
    <source>
        <strain evidence="7">ATCC 8368 / DSM 20162 / CCUG 35730 / CIP 100753 / JCM 10117 / KCTC 9821 / NBRC 16120 / NCIMB 702349 / NCTC 13040</strain>
    </source>
</reference>
<dbReference type="GO" id="GO:0005829">
    <property type="term" value="C:cytosol"/>
    <property type="evidence" value="ECO:0007669"/>
    <property type="project" value="TreeGrafter"/>
</dbReference>
<feature type="domain" description="OmpR/PhoB-type" evidence="5">
    <location>
        <begin position="125"/>
        <end position="223"/>
    </location>
</feature>
<dbReference type="PROSITE" id="PS51755">
    <property type="entry name" value="OMPR_PHOB"/>
    <property type="match status" value="1"/>
</dbReference>
<dbReference type="HOGENOM" id="CLU_000445_30_1_11"/>
<dbReference type="GO" id="GO:0000156">
    <property type="term" value="F:phosphorelay response regulator activity"/>
    <property type="evidence" value="ECO:0007669"/>
    <property type="project" value="TreeGrafter"/>
</dbReference>
<accession>D5UYD6</accession>
<evidence type="ECO:0000259" key="4">
    <source>
        <dbReference type="PROSITE" id="PS50110"/>
    </source>
</evidence>
<dbReference type="GO" id="GO:0006355">
    <property type="term" value="P:regulation of DNA-templated transcription"/>
    <property type="evidence" value="ECO:0007669"/>
    <property type="project" value="InterPro"/>
</dbReference>
<dbReference type="Gene3D" id="3.40.50.2300">
    <property type="match status" value="1"/>
</dbReference>
<dbReference type="SMART" id="SM00448">
    <property type="entry name" value="REC"/>
    <property type="match status" value="1"/>
</dbReference>
<feature type="domain" description="Response regulatory" evidence="4">
    <location>
        <begin position="3"/>
        <end position="117"/>
    </location>
</feature>
<dbReference type="InterPro" id="IPR011006">
    <property type="entry name" value="CheY-like_superfamily"/>
</dbReference>
<dbReference type="AlphaFoldDB" id="D5UYD6"/>
<dbReference type="InterPro" id="IPR039420">
    <property type="entry name" value="WalR-like"/>
</dbReference>
<feature type="modified residue" description="4-aspartylphosphate" evidence="2">
    <location>
        <position position="52"/>
    </location>
</feature>
<keyword evidence="7" id="KW-1185">Reference proteome</keyword>
<evidence type="ECO:0000259" key="5">
    <source>
        <dbReference type="PROSITE" id="PS51755"/>
    </source>
</evidence>
<evidence type="ECO:0000313" key="6">
    <source>
        <dbReference type="EMBL" id="ADG78243.1"/>
    </source>
</evidence>
<dbReference type="SUPFAM" id="SSF52172">
    <property type="entry name" value="CheY-like"/>
    <property type="match status" value="1"/>
</dbReference>
<name>D5UYD6_TSUPD</name>
<dbReference type="Proteomes" id="UP000001213">
    <property type="component" value="Chromosome"/>
</dbReference>
<dbReference type="PROSITE" id="PS50110">
    <property type="entry name" value="RESPONSE_REGULATORY"/>
    <property type="match status" value="1"/>
</dbReference>
<gene>
    <name evidence="6" type="ordered locus">Tpau_1622</name>
</gene>
<dbReference type="InterPro" id="IPR001867">
    <property type="entry name" value="OmpR/PhoB-type_DNA-bd"/>
</dbReference>
<dbReference type="PANTHER" id="PTHR48111:SF36">
    <property type="entry name" value="TRANSCRIPTIONAL REGULATORY PROTEIN CUTR"/>
    <property type="match status" value="1"/>
</dbReference>
<dbReference type="InterPro" id="IPR036388">
    <property type="entry name" value="WH-like_DNA-bd_sf"/>
</dbReference>
<sequence>MPRVLIADDDQRLVRGLSEGLACEGYAVETVGDGEAALIAADAGEFDVIVLDVQMPGRNGYQVVRELRRRENWTPVLMLTAKDGEYDVADGLDAGADDYLTKPFSYVVLLARLRTLLRHGAARRPVVLRVGGLEIDVAARSVTRDGTPISLTAREFDVIATLAREAGRPVAKSDLARAVWDEAEDVAGNRIEVYISALRRKVDAPFGTESIETLRGYGYRIRQ</sequence>
<dbReference type="InterPro" id="IPR001789">
    <property type="entry name" value="Sig_transdc_resp-reg_receiver"/>
</dbReference>
<dbReference type="GO" id="GO:0032993">
    <property type="term" value="C:protein-DNA complex"/>
    <property type="evidence" value="ECO:0007669"/>
    <property type="project" value="TreeGrafter"/>
</dbReference>
<dbReference type="EMBL" id="CP001966">
    <property type="protein sequence ID" value="ADG78243.1"/>
    <property type="molecule type" value="Genomic_DNA"/>
</dbReference>
<feature type="DNA-binding region" description="OmpR/PhoB-type" evidence="3">
    <location>
        <begin position="125"/>
        <end position="223"/>
    </location>
</feature>
<evidence type="ECO:0000256" key="1">
    <source>
        <dbReference type="ARBA" id="ARBA00023125"/>
    </source>
</evidence>
<evidence type="ECO:0000256" key="2">
    <source>
        <dbReference type="PROSITE-ProRule" id="PRU00169"/>
    </source>
</evidence>
<dbReference type="SMART" id="SM00862">
    <property type="entry name" value="Trans_reg_C"/>
    <property type="match status" value="1"/>
</dbReference>
<evidence type="ECO:0000256" key="3">
    <source>
        <dbReference type="PROSITE-ProRule" id="PRU01091"/>
    </source>
</evidence>
<dbReference type="CDD" id="cd00383">
    <property type="entry name" value="trans_reg_C"/>
    <property type="match status" value="1"/>
</dbReference>
<dbReference type="Pfam" id="PF00072">
    <property type="entry name" value="Response_reg"/>
    <property type="match status" value="1"/>
</dbReference>
<dbReference type="Pfam" id="PF00486">
    <property type="entry name" value="Trans_reg_C"/>
    <property type="match status" value="1"/>
</dbReference>